<dbReference type="PANTHER" id="PTHR15427:SF33">
    <property type="entry name" value="COLLAGEN IV NC1 DOMAIN-CONTAINING PROTEIN"/>
    <property type="match status" value="1"/>
</dbReference>
<evidence type="ECO:0000259" key="4">
    <source>
        <dbReference type="PROSITE" id="PS50871"/>
    </source>
</evidence>
<evidence type="ECO:0000313" key="5">
    <source>
        <dbReference type="EMBL" id="JAS03506.1"/>
    </source>
</evidence>
<proteinExistence type="predicted"/>
<dbReference type="EMBL" id="GELH01000765">
    <property type="protein sequence ID" value="JAS03507.1"/>
    <property type="molecule type" value="Transcribed_RNA"/>
</dbReference>
<feature type="signal peptide" evidence="3">
    <location>
        <begin position="1"/>
        <end position="22"/>
    </location>
</feature>
<evidence type="ECO:0000256" key="3">
    <source>
        <dbReference type="SAM" id="SignalP"/>
    </source>
</evidence>
<dbReference type="Pfam" id="PF00386">
    <property type="entry name" value="C1q"/>
    <property type="match status" value="1"/>
</dbReference>
<dbReference type="AlphaFoldDB" id="A0A194AP00"/>
<dbReference type="PRINTS" id="PR00007">
    <property type="entry name" value="COMPLEMNTC1Q"/>
</dbReference>
<dbReference type="InterPro" id="IPR050392">
    <property type="entry name" value="Collagen/C1q_domain"/>
</dbReference>
<sequence length="199" mass="22496">MFIMYLVFLSVFIFVDIRDARSMSADTSAETEKLLRKVEELTNVIGTLNATVMRLTSQKDVRVNSTYGFYAYATQRQNLYSQQVIKFDYVETNVGNCFDVTTGKFRAPVRGLYFFDGNIMAAPGHYIHIEMVKNGRRVASIFAAKGEYPYDDNTGSAAINLVLQKGEEVWLRDQNDPDGEAVVTDPYAMFSGFLINEIV</sequence>
<keyword evidence="2" id="KW-0964">Secreted</keyword>
<protein>
    <recommendedName>
        <fullName evidence="4">C1q domain-containing protein</fullName>
    </recommendedName>
</protein>
<dbReference type="EMBL" id="GELH01000766">
    <property type="protein sequence ID" value="JAS03506.1"/>
    <property type="molecule type" value="Transcribed_RNA"/>
</dbReference>
<dbReference type="InterPro" id="IPR001073">
    <property type="entry name" value="C1q_dom"/>
</dbReference>
<dbReference type="SUPFAM" id="SSF49842">
    <property type="entry name" value="TNF-like"/>
    <property type="match status" value="1"/>
</dbReference>
<dbReference type="InterPro" id="IPR008983">
    <property type="entry name" value="Tumour_necrosis_fac-like_dom"/>
</dbReference>
<dbReference type="PANTHER" id="PTHR15427">
    <property type="entry name" value="EMILIN ELASTIN MICROFIBRIL INTERFACE-LOCATED PROTEIN ELASTIN MICROFIBRIL INTERFACER"/>
    <property type="match status" value="1"/>
</dbReference>
<dbReference type="SMART" id="SM00110">
    <property type="entry name" value="C1Q"/>
    <property type="match status" value="1"/>
</dbReference>
<keyword evidence="3" id="KW-0732">Signal</keyword>
<name>A0A194AP00_PINFU</name>
<organism evidence="5">
    <name type="scientific">Pinctada fucata</name>
    <name type="common">Akoya pearl oyster</name>
    <name type="synonym">Pinctada imbricata fucata</name>
    <dbReference type="NCBI Taxonomy" id="50426"/>
    <lineage>
        <taxon>Eukaryota</taxon>
        <taxon>Metazoa</taxon>
        <taxon>Spiralia</taxon>
        <taxon>Lophotrochozoa</taxon>
        <taxon>Mollusca</taxon>
        <taxon>Bivalvia</taxon>
        <taxon>Autobranchia</taxon>
        <taxon>Pteriomorphia</taxon>
        <taxon>Pterioida</taxon>
        <taxon>Pterioidea</taxon>
        <taxon>Pteriidae</taxon>
        <taxon>Pinctada</taxon>
    </lineage>
</organism>
<feature type="chain" id="PRO_5013481101" description="C1q domain-containing protein" evidence="3">
    <location>
        <begin position="23"/>
        <end position="199"/>
    </location>
</feature>
<accession>A0A194AP00</accession>
<reference evidence="5" key="1">
    <citation type="submission" date="2016-03" db="EMBL/GenBank/DDBJ databases">
        <authorList>
            <person name="Ploux O."/>
        </authorList>
    </citation>
    <scope>NUCLEOTIDE SEQUENCE</scope>
    <source>
        <tissue evidence="5">Mantle</tissue>
    </source>
</reference>
<dbReference type="PROSITE" id="PS50871">
    <property type="entry name" value="C1Q"/>
    <property type="match status" value="1"/>
</dbReference>
<evidence type="ECO:0000256" key="2">
    <source>
        <dbReference type="ARBA" id="ARBA00022525"/>
    </source>
</evidence>
<feature type="domain" description="C1q" evidence="4">
    <location>
        <begin position="62"/>
        <end position="199"/>
    </location>
</feature>
<evidence type="ECO:0000256" key="1">
    <source>
        <dbReference type="ARBA" id="ARBA00004613"/>
    </source>
</evidence>
<dbReference type="GO" id="GO:0005581">
    <property type="term" value="C:collagen trimer"/>
    <property type="evidence" value="ECO:0007669"/>
    <property type="project" value="UniProtKB-KW"/>
</dbReference>
<dbReference type="Gene3D" id="2.60.120.40">
    <property type="match status" value="1"/>
</dbReference>
<comment type="subcellular location">
    <subcellularLocation>
        <location evidence="1">Secreted</location>
    </subcellularLocation>
</comment>